<evidence type="ECO:0000256" key="6">
    <source>
        <dbReference type="ARBA" id="ARBA00022989"/>
    </source>
</evidence>
<evidence type="ECO:0000256" key="3">
    <source>
        <dbReference type="ARBA" id="ARBA00022679"/>
    </source>
</evidence>
<evidence type="ECO:0000256" key="5">
    <source>
        <dbReference type="ARBA" id="ARBA00022968"/>
    </source>
</evidence>
<comment type="subcellular location">
    <subcellularLocation>
        <location evidence="8">Endomembrane system</location>
        <topology evidence="8">Single-pass membrane protein</topology>
    </subcellularLocation>
    <subcellularLocation>
        <location evidence="1">Membrane</location>
        <topology evidence="1">Single-pass type II membrane protein</topology>
    </subcellularLocation>
</comment>
<keyword evidence="3" id="KW-0808">Transferase</keyword>
<dbReference type="InParanoid" id="A0A507AZT3"/>
<sequence length="542" mass="61547">MGSKLSPTGRLLTMRNPFTRAFVLAVCLMALVVVLLRSDADMRSAVVRSANKAKGKISQHPIFAGGKDEAGPRQNATHTMDCGYDMEQLRTIRKKYELDESFEYFKRYIKLSRDDSHKRSSMTKVKQDLLPSQFSIIDTTREYHPQECPEPLHVPVTLSPRPQTADLSDFMFGVSTTYKRFKDPKTSSIREWSYWLTDGRGSSNGGKLVLLLLDANNYELQDARKKLREAGIDADVYASDGSMEMAVRYLTLIPTLYQHSERKNKKWLVSCDDDTFFPSPNALVERMAEFDTSLPLYVGTLSEDVNNIQRHGSQAFGGAGVFISVPLAEQVARHYSSCKTEEAVKEANTGWGPQGDILLRNCIYKNTDVRLTALWDLWQLDLYNDPSGFYESGVKPLSLHHYRGGGGWHTAHPFEYTKIARLCGEDCTMQRFQTADDFVIANGFSVARYPRGVDFNAQQVERTFTPAPEDRGWNLDFRFGPQRKSLLQTGRKISWDLKEASVRGDGSVSQVYVRHKDDYRWKDEQGNAMSHFDGVIELIWIA</sequence>
<gene>
    <name evidence="10" type="ORF">E0L32_007452</name>
</gene>
<reference evidence="10 11" key="1">
    <citation type="submission" date="2019-06" db="EMBL/GenBank/DDBJ databases">
        <title>Draft genome sequence of the filamentous fungus Phialemoniopsis curvata isolated from diesel fuel.</title>
        <authorList>
            <person name="Varaljay V.A."/>
            <person name="Lyon W.J."/>
            <person name="Crouch A.L."/>
            <person name="Drake C.E."/>
            <person name="Hollomon J.M."/>
            <person name="Nadeau L.J."/>
            <person name="Nunn H.S."/>
            <person name="Stevenson B.S."/>
            <person name="Bojanowski C.L."/>
            <person name="Crookes-Goodson W.J."/>
        </authorList>
    </citation>
    <scope>NUCLEOTIDE SEQUENCE [LARGE SCALE GENOMIC DNA]</scope>
    <source>
        <strain evidence="10 11">D216</strain>
    </source>
</reference>
<evidence type="ECO:0000259" key="9">
    <source>
        <dbReference type="Pfam" id="PF02434"/>
    </source>
</evidence>
<accession>A0A507AZT3</accession>
<dbReference type="STRING" id="1093900.A0A507AZT3"/>
<evidence type="ECO:0000256" key="1">
    <source>
        <dbReference type="ARBA" id="ARBA00004606"/>
    </source>
</evidence>
<dbReference type="EMBL" id="SKBQ01000045">
    <property type="protein sequence ID" value="TPX11954.1"/>
    <property type="molecule type" value="Genomic_DNA"/>
</dbReference>
<dbReference type="RefSeq" id="XP_030993665.1">
    <property type="nucleotide sequence ID" value="XM_031142197.1"/>
</dbReference>
<dbReference type="PANTHER" id="PTHR10811">
    <property type="entry name" value="FRINGE-RELATED"/>
    <property type="match status" value="1"/>
</dbReference>
<dbReference type="AlphaFoldDB" id="A0A507AZT3"/>
<dbReference type="GO" id="GO:0016757">
    <property type="term" value="F:glycosyltransferase activity"/>
    <property type="evidence" value="ECO:0007669"/>
    <property type="project" value="UniProtKB-KW"/>
</dbReference>
<keyword evidence="7" id="KW-0472">Membrane</keyword>
<keyword evidence="4" id="KW-0812">Transmembrane</keyword>
<comment type="caution">
    <text evidence="10">The sequence shown here is derived from an EMBL/GenBank/DDBJ whole genome shotgun (WGS) entry which is preliminary data.</text>
</comment>
<dbReference type="GO" id="GO:0012505">
    <property type="term" value="C:endomembrane system"/>
    <property type="evidence" value="ECO:0007669"/>
    <property type="project" value="UniProtKB-SubCell"/>
</dbReference>
<evidence type="ECO:0000313" key="10">
    <source>
        <dbReference type="EMBL" id="TPX11954.1"/>
    </source>
</evidence>
<evidence type="ECO:0000313" key="11">
    <source>
        <dbReference type="Proteomes" id="UP000319257"/>
    </source>
</evidence>
<dbReference type="Pfam" id="PF02434">
    <property type="entry name" value="Fringe"/>
    <property type="match status" value="1"/>
</dbReference>
<organism evidence="10 11">
    <name type="scientific">Thyridium curvatum</name>
    <dbReference type="NCBI Taxonomy" id="1093900"/>
    <lineage>
        <taxon>Eukaryota</taxon>
        <taxon>Fungi</taxon>
        <taxon>Dikarya</taxon>
        <taxon>Ascomycota</taxon>
        <taxon>Pezizomycotina</taxon>
        <taxon>Sordariomycetes</taxon>
        <taxon>Sordariomycetidae</taxon>
        <taxon>Thyridiales</taxon>
        <taxon>Thyridiaceae</taxon>
        <taxon>Thyridium</taxon>
    </lineage>
</organism>
<dbReference type="Proteomes" id="UP000319257">
    <property type="component" value="Unassembled WGS sequence"/>
</dbReference>
<evidence type="ECO:0000256" key="4">
    <source>
        <dbReference type="ARBA" id="ARBA00022692"/>
    </source>
</evidence>
<keyword evidence="2" id="KW-0328">Glycosyltransferase</keyword>
<dbReference type="Gene3D" id="3.90.550.50">
    <property type="match status" value="1"/>
</dbReference>
<dbReference type="GeneID" id="41974899"/>
<dbReference type="InterPro" id="IPR003378">
    <property type="entry name" value="Fringe-like_glycosylTrfase"/>
</dbReference>
<keyword evidence="5" id="KW-0735">Signal-anchor</keyword>
<dbReference type="GO" id="GO:0016020">
    <property type="term" value="C:membrane"/>
    <property type="evidence" value="ECO:0007669"/>
    <property type="project" value="UniProtKB-SubCell"/>
</dbReference>
<proteinExistence type="predicted"/>
<name>A0A507AZT3_9PEZI</name>
<evidence type="ECO:0000256" key="7">
    <source>
        <dbReference type="ARBA" id="ARBA00023136"/>
    </source>
</evidence>
<evidence type="ECO:0000256" key="2">
    <source>
        <dbReference type="ARBA" id="ARBA00022676"/>
    </source>
</evidence>
<keyword evidence="11" id="KW-1185">Reference proteome</keyword>
<protein>
    <recommendedName>
        <fullName evidence="9">Fringe-like glycosyltransferase domain-containing protein</fullName>
    </recommendedName>
</protein>
<evidence type="ECO:0000256" key="8">
    <source>
        <dbReference type="ARBA" id="ARBA00037847"/>
    </source>
</evidence>
<dbReference type="OrthoDB" id="414175at2759"/>
<dbReference type="FunFam" id="3.90.550.50:FF:000036">
    <property type="entry name" value="Putative glycosyltransferase family 31 protein"/>
    <property type="match status" value="1"/>
</dbReference>
<feature type="domain" description="Fringe-like glycosyltransferase" evidence="9">
    <location>
        <begin position="255"/>
        <end position="372"/>
    </location>
</feature>
<keyword evidence="6" id="KW-1133">Transmembrane helix</keyword>